<evidence type="ECO:0000256" key="2">
    <source>
        <dbReference type="PROSITE-ProRule" id="PRU00169"/>
    </source>
</evidence>
<evidence type="ECO:0000313" key="5">
    <source>
        <dbReference type="Proteomes" id="UP001154240"/>
    </source>
</evidence>
<protein>
    <submittedName>
        <fullName evidence="4">Response regulator</fullName>
    </submittedName>
</protein>
<proteinExistence type="predicted"/>
<dbReference type="PANTHER" id="PTHR44591">
    <property type="entry name" value="STRESS RESPONSE REGULATOR PROTEIN 1"/>
    <property type="match status" value="1"/>
</dbReference>
<dbReference type="InterPro" id="IPR001789">
    <property type="entry name" value="Sig_transdc_resp-reg_receiver"/>
</dbReference>
<comment type="caution">
    <text evidence="4">The sequence shown here is derived from an EMBL/GenBank/DDBJ whole genome shotgun (WGS) entry which is preliminary data.</text>
</comment>
<dbReference type="GO" id="GO:0000160">
    <property type="term" value="P:phosphorelay signal transduction system"/>
    <property type="evidence" value="ECO:0007669"/>
    <property type="project" value="InterPro"/>
</dbReference>
<feature type="domain" description="Response regulatory" evidence="3">
    <location>
        <begin position="6"/>
        <end position="123"/>
    </location>
</feature>
<dbReference type="AlphaFoldDB" id="A0A9X4RLN5"/>
<dbReference type="RefSeq" id="WP_307632493.1">
    <property type="nucleotide sequence ID" value="NZ_JAPHEH010000001.1"/>
</dbReference>
<reference evidence="4" key="1">
    <citation type="journal article" date="2022" name="bioRxiv">
        <title>Thiovibrio frasassiensisgen. nov., sp. nov., an autotrophic, elemental sulfur disproportionating bacterium isolated from sulfidic karst sediment, and proposal of Thiovibrionaceae fam. nov.</title>
        <authorList>
            <person name="Aronson H."/>
            <person name="Thomas C."/>
            <person name="Bhattacharyya M."/>
            <person name="Eckstein S."/>
            <person name="Jensen S."/>
            <person name="Barco R."/>
            <person name="Macalady J."/>
            <person name="Amend J."/>
        </authorList>
    </citation>
    <scope>NUCLEOTIDE SEQUENCE</scope>
    <source>
        <strain evidence="4">RS19-109</strain>
    </source>
</reference>
<dbReference type="SUPFAM" id="SSF52172">
    <property type="entry name" value="CheY-like"/>
    <property type="match status" value="1"/>
</dbReference>
<reference evidence="4" key="2">
    <citation type="submission" date="2022-10" db="EMBL/GenBank/DDBJ databases">
        <authorList>
            <person name="Aronson H.S."/>
        </authorList>
    </citation>
    <scope>NUCLEOTIDE SEQUENCE</scope>
    <source>
        <strain evidence="4">RS19-109</strain>
    </source>
</reference>
<evidence type="ECO:0000259" key="3">
    <source>
        <dbReference type="PROSITE" id="PS50110"/>
    </source>
</evidence>
<sequence>MPEKLKILIAEDEEVTRQLFQIAFRDGELFETRLATDGEDALAAFKAWQPDILLMDIMMPHMNGFTALKTIRQTLKDTATTVIMVSSVADKQDIMACLKLGIQGYVLKPFQVKTLAETVVGYHRQHKKVKKLS</sequence>
<dbReference type="Proteomes" id="UP001154240">
    <property type="component" value="Unassembled WGS sequence"/>
</dbReference>
<dbReference type="Gene3D" id="3.40.50.2300">
    <property type="match status" value="1"/>
</dbReference>
<dbReference type="InterPro" id="IPR011006">
    <property type="entry name" value="CheY-like_superfamily"/>
</dbReference>
<dbReference type="PROSITE" id="PS50110">
    <property type="entry name" value="RESPONSE_REGULATORY"/>
    <property type="match status" value="1"/>
</dbReference>
<dbReference type="EMBL" id="JAPHEH010000001">
    <property type="protein sequence ID" value="MDG4475520.1"/>
    <property type="molecule type" value="Genomic_DNA"/>
</dbReference>
<gene>
    <name evidence="4" type="ORF">OLX77_05020</name>
</gene>
<organism evidence="4 5">
    <name type="scientific">Thiovibrio frasassiensis</name>
    <dbReference type="NCBI Taxonomy" id="2984131"/>
    <lineage>
        <taxon>Bacteria</taxon>
        <taxon>Pseudomonadati</taxon>
        <taxon>Thermodesulfobacteriota</taxon>
        <taxon>Desulfobulbia</taxon>
        <taxon>Desulfobulbales</taxon>
        <taxon>Thiovibrionaceae</taxon>
        <taxon>Thiovibrio</taxon>
    </lineage>
</organism>
<dbReference type="InterPro" id="IPR050595">
    <property type="entry name" value="Bact_response_regulator"/>
</dbReference>
<name>A0A9X4RLN5_9BACT</name>
<dbReference type="Pfam" id="PF00072">
    <property type="entry name" value="Response_reg"/>
    <property type="match status" value="1"/>
</dbReference>
<feature type="modified residue" description="4-aspartylphosphate" evidence="2">
    <location>
        <position position="56"/>
    </location>
</feature>
<dbReference type="SMART" id="SM00448">
    <property type="entry name" value="REC"/>
    <property type="match status" value="1"/>
</dbReference>
<dbReference type="PANTHER" id="PTHR44591:SF3">
    <property type="entry name" value="RESPONSE REGULATORY DOMAIN-CONTAINING PROTEIN"/>
    <property type="match status" value="1"/>
</dbReference>
<keyword evidence="1 2" id="KW-0597">Phosphoprotein</keyword>
<accession>A0A9X4RLN5</accession>
<dbReference type="CDD" id="cd17574">
    <property type="entry name" value="REC_OmpR"/>
    <property type="match status" value="1"/>
</dbReference>
<evidence type="ECO:0000313" key="4">
    <source>
        <dbReference type="EMBL" id="MDG4475520.1"/>
    </source>
</evidence>
<evidence type="ECO:0000256" key="1">
    <source>
        <dbReference type="ARBA" id="ARBA00022553"/>
    </source>
</evidence>
<keyword evidence="5" id="KW-1185">Reference proteome</keyword>